<reference evidence="2 3" key="1">
    <citation type="journal article" date="2013" name="PLoS Genet.">
        <title>The genome and development-dependent transcriptomes of Pyronema confluens: a window into fungal evolution.</title>
        <authorList>
            <person name="Traeger S."/>
            <person name="Altegoer F."/>
            <person name="Freitag M."/>
            <person name="Gabaldon T."/>
            <person name="Kempken F."/>
            <person name="Kumar A."/>
            <person name="Marcet-Houben M."/>
            <person name="Poggeler S."/>
            <person name="Stajich J.E."/>
            <person name="Nowrousian M."/>
        </authorList>
    </citation>
    <scope>NUCLEOTIDE SEQUENCE [LARGE SCALE GENOMIC DNA]</scope>
    <source>
        <strain evidence="3">CBS 100304</strain>
        <tissue evidence="2">Vegetative mycelium</tissue>
    </source>
</reference>
<proteinExistence type="predicted"/>
<sequence length="200" mass="22375">MLSERPRRSYSRPYLPDNVPESVLTRGTTKPRTVYVYCKPLPILGSLKVRPILKGVASFKSERSGKVYMPLATRITQKLEHWSLGVHSSDGSCTTLFELDQSLKKSEAHAKYIVSHDELRSKAYQPWATNPSGGTITTLSDQQIGALAQYIIIDNPKYNLIVNNCQTHAVLLLYGVSDNPDSTLIEKAREKAEWRTSVAP</sequence>
<evidence type="ECO:0000256" key="1">
    <source>
        <dbReference type="SAM" id="MobiDB-lite"/>
    </source>
</evidence>
<feature type="region of interest" description="Disordered" evidence="1">
    <location>
        <begin position="1"/>
        <end position="24"/>
    </location>
</feature>
<keyword evidence="3" id="KW-1185">Reference proteome</keyword>
<name>U4LBP5_PYROM</name>
<evidence type="ECO:0000313" key="3">
    <source>
        <dbReference type="Proteomes" id="UP000018144"/>
    </source>
</evidence>
<evidence type="ECO:0008006" key="4">
    <source>
        <dbReference type="Google" id="ProtNLM"/>
    </source>
</evidence>
<protein>
    <recommendedName>
        <fullName evidence="4">PPPDE domain-containing protein</fullName>
    </recommendedName>
</protein>
<accession>U4LBP5</accession>
<evidence type="ECO:0000313" key="2">
    <source>
        <dbReference type="EMBL" id="CCX07722.1"/>
    </source>
</evidence>
<dbReference type="Proteomes" id="UP000018144">
    <property type="component" value="Unassembled WGS sequence"/>
</dbReference>
<organism evidence="2 3">
    <name type="scientific">Pyronema omphalodes (strain CBS 100304)</name>
    <name type="common">Pyronema confluens</name>
    <dbReference type="NCBI Taxonomy" id="1076935"/>
    <lineage>
        <taxon>Eukaryota</taxon>
        <taxon>Fungi</taxon>
        <taxon>Dikarya</taxon>
        <taxon>Ascomycota</taxon>
        <taxon>Pezizomycotina</taxon>
        <taxon>Pezizomycetes</taxon>
        <taxon>Pezizales</taxon>
        <taxon>Pyronemataceae</taxon>
        <taxon>Pyronema</taxon>
    </lineage>
</organism>
<dbReference type="EMBL" id="HF935364">
    <property type="protein sequence ID" value="CCX07722.1"/>
    <property type="molecule type" value="Genomic_DNA"/>
</dbReference>
<dbReference type="AlphaFoldDB" id="U4LBP5"/>
<gene>
    <name evidence="2" type="ORF">PCON_07311</name>
</gene>